<dbReference type="GO" id="GO:0055052">
    <property type="term" value="C:ATP-binding cassette (ABC) transporter complex, substrate-binding subunit-containing"/>
    <property type="evidence" value="ECO:0007669"/>
    <property type="project" value="TreeGrafter"/>
</dbReference>
<dbReference type="GO" id="GO:1901982">
    <property type="term" value="F:maltose binding"/>
    <property type="evidence" value="ECO:0007669"/>
    <property type="project" value="TreeGrafter"/>
</dbReference>
<name>A0A1N6TE34_9FIRM</name>
<evidence type="ECO:0000256" key="2">
    <source>
        <dbReference type="ARBA" id="ARBA00022448"/>
    </source>
</evidence>
<evidence type="ECO:0000256" key="3">
    <source>
        <dbReference type="ARBA" id="ARBA00022729"/>
    </source>
</evidence>
<evidence type="ECO:0000256" key="1">
    <source>
        <dbReference type="ARBA" id="ARBA00008520"/>
    </source>
</evidence>
<accession>A0A1N6TE34</accession>
<dbReference type="Proteomes" id="UP000185669">
    <property type="component" value="Unassembled WGS sequence"/>
</dbReference>
<evidence type="ECO:0000313" key="5">
    <source>
        <dbReference type="Proteomes" id="UP000185669"/>
    </source>
</evidence>
<keyword evidence="4" id="KW-0762">Sugar transport</keyword>
<keyword evidence="2" id="KW-0813">Transport</keyword>
<gene>
    <name evidence="4" type="ORF">SAMN05421834_10549</name>
</gene>
<evidence type="ECO:0000313" key="4">
    <source>
        <dbReference type="EMBL" id="SIQ51662.1"/>
    </source>
</evidence>
<organism evidence="4 5">
    <name type="scientific">Halanaerobium kushneri</name>
    <dbReference type="NCBI Taxonomy" id="56779"/>
    <lineage>
        <taxon>Bacteria</taxon>
        <taxon>Bacillati</taxon>
        <taxon>Bacillota</taxon>
        <taxon>Clostridia</taxon>
        <taxon>Halanaerobiales</taxon>
        <taxon>Halanaerobiaceae</taxon>
        <taxon>Halanaerobium</taxon>
    </lineage>
</organism>
<dbReference type="Pfam" id="PF13416">
    <property type="entry name" value="SBP_bac_8"/>
    <property type="match status" value="1"/>
</dbReference>
<dbReference type="STRING" id="56779.SAMN05421834_10549"/>
<protein>
    <submittedName>
        <fullName evidence="4">Multiple sugar transport system substrate-binding protein</fullName>
    </submittedName>
</protein>
<sequence>MQIVKDLQALDEVEYALDFKMFDVGEWYTYGFSPFFQAFGADLIDREANQAEGTLNGEKAIEAGKWFKSLFENGYANQNPPGDTEFINEVAALSWTGHWNYNPYTEALGEDLVLLPAPKFEKQATGMGSWAWSITNNSENPEAAWKFLEFVLQPENIVQMTDANGAVPARSSAVALSEPYKKGGDLNLFVEQLETIAVPRPVTPAYPVITDAFTTAVDNFVSGGDVKEELDNAAQEIDQEFEYLGIN</sequence>
<reference evidence="5" key="1">
    <citation type="submission" date="2017-01" db="EMBL/GenBank/DDBJ databases">
        <authorList>
            <person name="Varghese N."/>
            <person name="Submissions S."/>
        </authorList>
    </citation>
    <scope>NUCLEOTIDE SEQUENCE [LARGE SCALE GENOMIC DNA]</scope>
    <source>
        <strain evidence="5">ATCC 700103</strain>
    </source>
</reference>
<dbReference type="SUPFAM" id="SSF53850">
    <property type="entry name" value="Periplasmic binding protein-like II"/>
    <property type="match status" value="1"/>
</dbReference>
<keyword evidence="5" id="KW-1185">Reference proteome</keyword>
<dbReference type="GO" id="GO:0015768">
    <property type="term" value="P:maltose transport"/>
    <property type="evidence" value="ECO:0007669"/>
    <property type="project" value="TreeGrafter"/>
</dbReference>
<dbReference type="GO" id="GO:0042956">
    <property type="term" value="P:maltodextrin transmembrane transport"/>
    <property type="evidence" value="ECO:0007669"/>
    <property type="project" value="TreeGrafter"/>
</dbReference>
<dbReference type="AlphaFoldDB" id="A0A1N6TE34"/>
<keyword evidence="3" id="KW-0732">Signal</keyword>
<dbReference type="Gene3D" id="3.40.190.10">
    <property type="entry name" value="Periplasmic binding protein-like II"/>
    <property type="match status" value="1"/>
</dbReference>
<dbReference type="InterPro" id="IPR006059">
    <property type="entry name" value="SBP"/>
</dbReference>
<dbReference type="EMBL" id="FTNC01000005">
    <property type="protein sequence ID" value="SIQ51662.1"/>
    <property type="molecule type" value="Genomic_DNA"/>
</dbReference>
<dbReference type="PANTHER" id="PTHR30061">
    <property type="entry name" value="MALTOSE-BINDING PERIPLASMIC PROTEIN"/>
    <property type="match status" value="1"/>
</dbReference>
<comment type="similarity">
    <text evidence="1">Belongs to the bacterial solute-binding protein 1 family.</text>
</comment>
<dbReference type="PANTHER" id="PTHR30061:SF50">
    <property type="entry name" value="MALTOSE_MALTODEXTRIN-BINDING PERIPLASMIC PROTEIN"/>
    <property type="match status" value="1"/>
</dbReference>
<proteinExistence type="inferred from homology"/>